<reference evidence="2 3" key="2">
    <citation type="submission" date="2018-08" db="EMBL/GenBank/DDBJ databases">
        <title>The draft genome of Acinetobacter sichuanensis strain WCHAc060041.</title>
        <authorList>
            <person name="Qin J."/>
            <person name="Feng Y."/>
            <person name="Zong Z."/>
        </authorList>
    </citation>
    <scope>NUCLEOTIDE SEQUENCE [LARGE SCALE GENOMIC DNA]</scope>
    <source>
        <strain evidence="2 3">WCHAc060041</strain>
    </source>
</reference>
<proteinExistence type="predicted"/>
<dbReference type="RefSeq" id="WP_107007429.1">
    <property type="nucleotide sequence ID" value="NZ_JBHRSF010000008.1"/>
</dbReference>
<comment type="caution">
    <text evidence="2">The sequence shown here is derived from an EMBL/GenBank/DDBJ whole genome shotgun (WGS) entry which is preliminary data.</text>
</comment>
<organism evidence="2 3">
    <name type="scientific">Acinetobacter sichuanensis</name>
    <dbReference type="NCBI Taxonomy" id="2136183"/>
    <lineage>
        <taxon>Bacteria</taxon>
        <taxon>Pseudomonadati</taxon>
        <taxon>Pseudomonadota</taxon>
        <taxon>Gammaproteobacteria</taxon>
        <taxon>Moraxellales</taxon>
        <taxon>Moraxellaceae</taxon>
        <taxon>Acinetobacter</taxon>
    </lineage>
</organism>
<protein>
    <recommendedName>
        <fullName evidence="5">CheW-like domain-containing protein</fullName>
    </recommendedName>
</protein>
<dbReference type="EMBL" id="PYIX02000007">
    <property type="protein sequence ID" value="RFC84301.1"/>
    <property type="molecule type" value="Genomic_DNA"/>
</dbReference>
<reference evidence="1" key="4">
    <citation type="submission" date="2024-09" db="EMBL/GenBank/DDBJ databases">
        <authorList>
            <person name="Sun Q."/>
            <person name="Mori K."/>
        </authorList>
    </citation>
    <scope>NUCLEOTIDE SEQUENCE</scope>
    <source>
        <strain evidence="1">KCTC 62575</strain>
    </source>
</reference>
<dbReference type="AlphaFoldDB" id="A0A371YS52"/>
<sequence length="153" mass="17011">MSKNGSGSILDQTNTQELQHLITVSTGFIDAYIIDCYGKAAMLLPQNIVISALDSPTQVKSVEWHETKLPTFRVSDPNTTLGVALVIEGEVASERFALLCNEMPRSIRLRISEVIDEEQQSLDETILYLVRVGAQQFHIPNLVKIQKRLGLTS</sequence>
<evidence type="ECO:0000313" key="2">
    <source>
        <dbReference type="EMBL" id="RFC84301.1"/>
    </source>
</evidence>
<dbReference type="EMBL" id="JBHRSF010000008">
    <property type="protein sequence ID" value="MFC2994841.1"/>
    <property type="molecule type" value="Genomic_DNA"/>
</dbReference>
<gene>
    <name evidence="1" type="ORF">ACFODO_06065</name>
    <name evidence="2" type="ORF">C9E89_006360</name>
</gene>
<keyword evidence="4" id="KW-1185">Reference proteome</keyword>
<dbReference type="OrthoDB" id="6703403at2"/>
<name>A0A371YS52_9GAMM</name>
<evidence type="ECO:0000313" key="3">
    <source>
        <dbReference type="Proteomes" id="UP000240957"/>
    </source>
</evidence>
<reference evidence="1" key="1">
    <citation type="journal article" date="2014" name="Int. J. Syst. Evol. Microbiol.">
        <title>Complete genome of a new Firmicutes species belonging to the dominant human colonic microbiota ('Ruminococcus bicirculans') reveals two chromosomes and a selective capacity to utilize plant glucans.</title>
        <authorList>
            <consortium name="NISC Comparative Sequencing Program"/>
            <person name="Wegmann U."/>
            <person name="Louis P."/>
            <person name="Goesmann A."/>
            <person name="Henrissat B."/>
            <person name="Duncan S.H."/>
            <person name="Flint H.J."/>
        </authorList>
    </citation>
    <scope>NUCLEOTIDE SEQUENCE</scope>
    <source>
        <strain evidence="1">KCTC 62575</strain>
    </source>
</reference>
<dbReference type="Proteomes" id="UP000240957">
    <property type="component" value="Unassembled WGS sequence"/>
</dbReference>
<accession>A0A371YS52</accession>
<evidence type="ECO:0008006" key="5">
    <source>
        <dbReference type="Google" id="ProtNLM"/>
    </source>
</evidence>
<evidence type="ECO:0000313" key="1">
    <source>
        <dbReference type="EMBL" id="MFC2994841.1"/>
    </source>
</evidence>
<reference evidence="4" key="3">
    <citation type="journal article" date="2019" name="Int. J. Syst. Evol. Microbiol.">
        <title>The Global Catalogue of Microorganisms (GCM) 10K type strain sequencing project: providing services to taxonomists for standard genome sequencing and annotation.</title>
        <authorList>
            <consortium name="The Broad Institute Genomics Platform"/>
            <consortium name="The Broad Institute Genome Sequencing Center for Infectious Disease"/>
            <person name="Wu L."/>
            <person name="Ma J."/>
        </authorList>
    </citation>
    <scope>NUCLEOTIDE SEQUENCE [LARGE SCALE GENOMIC DNA]</scope>
    <source>
        <strain evidence="4">KCTC 62575</strain>
    </source>
</reference>
<dbReference type="Proteomes" id="UP001595455">
    <property type="component" value="Unassembled WGS sequence"/>
</dbReference>
<evidence type="ECO:0000313" key="4">
    <source>
        <dbReference type="Proteomes" id="UP001595455"/>
    </source>
</evidence>